<sequence>MPKMLAPIILIFSSLLAIAVTALCSLPIALAGIIKLLIPIPTLWRHISTFADGVMWCWCQSLALLLKINPRIQWDIEGLEGLEKKHWYLLISNHTSWSDIVVLCVLFRNHIPMNKYFLKQQLAWIPFVGLACWALDMPFMKRYSRSYLLKHPEKRGQDIETTRRSCEKFRQRPTTIVNFVEGSRFTEAKKIKTHSPYRNLLVPKAAGIAFTLSALGSQFDKILNVTLLYPDNHTHPFIDMLCGRLQRIVVKIECLPIDRNLHGDYFNDKLFKRKFQLWLNTLWQEKDRLLDKIKHKYN</sequence>
<dbReference type="OrthoDB" id="319710at2"/>
<dbReference type="eggNOG" id="COG0204">
    <property type="taxonomic scope" value="Bacteria"/>
</dbReference>
<dbReference type="SMART" id="SM00563">
    <property type="entry name" value="PlsC"/>
    <property type="match status" value="1"/>
</dbReference>
<dbReference type="SUPFAM" id="SSF69593">
    <property type="entry name" value="Glycerol-3-phosphate (1)-acyltransferase"/>
    <property type="match status" value="1"/>
</dbReference>
<dbReference type="InterPro" id="IPR002123">
    <property type="entry name" value="Plipid/glycerol_acylTrfase"/>
</dbReference>
<dbReference type="GO" id="GO:0005886">
    <property type="term" value="C:plasma membrane"/>
    <property type="evidence" value="ECO:0007669"/>
    <property type="project" value="TreeGrafter"/>
</dbReference>
<dbReference type="PANTHER" id="PTHR10983:SF15">
    <property type="entry name" value="ACYLTRANSFERASE YIHG-RELATED"/>
    <property type="match status" value="1"/>
</dbReference>
<dbReference type="GO" id="GO:0016746">
    <property type="term" value="F:acyltransferase activity"/>
    <property type="evidence" value="ECO:0007669"/>
    <property type="project" value="UniProtKB-KW"/>
</dbReference>
<keyword evidence="3" id="KW-1185">Reference proteome</keyword>
<dbReference type="CDD" id="cd07990">
    <property type="entry name" value="LPLAT_LCLAT1-like"/>
    <property type="match status" value="1"/>
</dbReference>
<dbReference type="PATRIC" id="fig|1441930.4.peg.2328"/>
<keyword evidence="2" id="KW-0012">Acyltransferase</keyword>
<gene>
    <name evidence="2" type="ORF">Z042_11710</name>
</gene>
<reference evidence="2 3" key="2">
    <citation type="submission" date="2015-03" db="EMBL/GenBank/DDBJ databases">
        <authorList>
            <person name="Chan K.-G."/>
        </authorList>
    </citation>
    <scope>NUCLEOTIDE SEQUENCE [LARGE SCALE GENOMIC DNA]</scope>
    <source>
        <strain evidence="2 3">RB-25</strain>
    </source>
</reference>
<reference evidence="2 3" key="1">
    <citation type="submission" date="2014-01" db="EMBL/GenBank/DDBJ databases">
        <title>Isolation of Serratia multitudinisentens RB-25 from Ex-Landfill site.</title>
        <authorList>
            <person name="Robson E.H.J."/>
        </authorList>
    </citation>
    <scope>NUCLEOTIDE SEQUENCE [LARGE SCALE GENOMIC DNA]</scope>
    <source>
        <strain evidence="2 3">RB-25</strain>
    </source>
</reference>
<dbReference type="KEGG" id="sfo:Z042_11710"/>
<feature type="domain" description="Phospholipid/glycerol acyltransferase" evidence="1">
    <location>
        <begin position="88"/>
        <end position="230"/>
    </location>
</feature>
<dbReference type="Proteomes" id="UP000019030">
    <property type="component" value="Chromosome"/>
</dbReference>
<dbReference type="RefSeq" id="WP_024913539.1">
    <property type="nucleotide sequence ID" value="NZ_CP007044.2"/>
</dbReference>
<proteinExistence type="predicted"/>
<accession>W0LE25</accession>
<keyword evidence="2" id="KW-0808">Transferase</keyword>
<dbReference type="STRING" id="1441930.Z042_11710"/>
<evidence type="ECO:0000313" key="3">
    <source>
        <dbReference type="Proteomes" id="UP000019030"/>
    </source>
</evidence>
<dbReference type="PANTHER" id="PTHR10983">
    <property type="entry name" value="1-ACYLGLYCEROL-3-PHOSPHATE ACYLTRANSFERASE-RELATED"/>
    <property type="match status" value="1"/>
</dbReference>
<evidence type="ECO:0000313" key="2">
    <source>
        <dbReference type="EMBL" id="AHG20220.1"/>
    </source>
</evidence>
<dbReference type="NCBIfam" id="NF010621">
    <property type="entry name" value="PRK14014.1"/>
    <property type="match status" value="1"/>
</dbReference>
<dbReference type="EMBL" id="CP007044">
    <property type="protein sequence ID" value="AHG20220.1"/>
    <property type="molecule type" value="Genomic_DNA"/>
</dbReference>
<name>W0LE25_9GAMM</name>
<evidence type="ECO:0000259" key="1">
    <source>
        <dbReference type="SMART" id="SM00563"/>
    </source>
</evidence>
<dbReference type="HOGENOM" id="CLU_054727_0_1_6"/>
<dbReference type="AlphaFoldDB" id="W0LE25"/>
<organism evidence="2 3">
    <name type="scientific">Chania multitudinisentens RB-25</name>
    <dbReference type="NCBI Taxonomy" id="1441930"/>
    <lineage>
        <taxon>Bacteria</taxon>
        <taxon>Pseudomonadati</taxon>
        <taxon>Pseudomonadota</taxon>
        <taxon>Gammaproteobacteria</taxon>
        <taxon>Enterobacterales</taxon>
        <taxon>Yersiniaceae</taxon>
        <taxon>Chania</taxon>
    </lineage>
</organism>
<dbReference type="Pfam" id="PF01553">
    <property type="entry name" value="Acyltransferase"/>
    <property type="match status" value="1"/>
</dbReference>
<protein>
    <submittedName>
        <fullName evidence="2">Acyltransferase</fullName>
    </submittedName>
</protein>